<reference evidence="2 4" key="2">
    <citation type="submission" date="2021-03" db="EMBL/GenBank/DDBJ databases">
        <title>Rapid diversification of plasmids in a genus of pathogenic and nitrogen fixing bacteria.</title>
        <authorList>
            <person name="Weisberg A.J."/>
            <person name="Miller M."/>
            <person name="Ream W."/>
            <person name="Grunwald N.J."/>
            <person name="Chang J.H."/>
        </authorList>
    </citation>
    <scope>NUCLEOTIDE SEQUENCE [LARGE SCALE GENOMIC DNA]</scope>
    <source>
        <strain evidence="2 4">AF3.44</strain>
        <plasmid evidence="2 4">unnamed1</plasmid>
    </source>
</reference>
<reference evidence="1 3" key="1">
    <citation type="submission" date="2019-04" db="EMBL/GenBank/DDBJ databases">
        <title>Complete genome sequence of Agrobacterium larrymoorei CFBP5473.</title>
        <authorList>
            <person name="Haryono M."/>
            <person name="Chou L."/>
            <person name="Lin Y.-C."/>
            <person name="Lai E.-M."/>
            <person name="Kuo C.-H."/>
        </authorList>
    </citation>
    <scope>NUCLEOTIDE SEQUENCE [LARGE SCALE GENOMIC DNA]</scope>
    <source>
        <strain evidence="1 3">CFBP5473</strain>
        <plasmid evidence="1">pAlCFBP5473</plasmid>
        <plasmid evidence="3">palcfbp5473</plasmid>
    </source>
</reference>
<dbReference type="EMBL" id="CP072170">
    <property type="protein sequence ID" value="QYA10661.1"/>
    <property type="molecule type" value="Genomic_DNA"/>
</dbReference>
<geneLocation type="plasmid" evidence="1">
    <name>pAlCFBP5473</name>
</geneLocation>
<dbReference type="Proteomes" id="UP000298545">
    <property type="component" value="Plasmid pAlCFBP5473"/>
</dbReference>
<gene>
    <name evidence="1" type="ORF">CFBP5473_21935</name>
    <name evidence="2" type="ORF">J5285_24175</name>
</gene>
<dbReference type="OrthoDB" id="8378260at2"/>
<sequence>MQMVICSDQWLVLRWLSEGRTVLEIAEIEGLSYVAVLARIEAIFTSLGVAAVDKALAVARGTSVV</sequence>
<keyword evidence="4" id="KW-1185">Reference proteome</keyword>
<proteinExistence type="predicted"/>
<protein>
    <submittedName>
        <fullName evidence="1">Uncharacterized protein</fullName>
    </submittedName>
</protein>
<dbReference type="InterPro" id="IPR036388">
    <property type="entry name" value="WH-like_DNA-bd_sf"/>
</dbReference>
<dbReference type="GO" id="GO:0003677">
    <property type="term" value="F:DNA binding"/>
    <property type="evidence" value="ECO:0007669"/>
    <property type="project" value="InterPro"/>
</dbReference>
<name>A0A4D7E346_9HYPH</name>
<dbReference type="EMBL" id="CP039693">
    <property type="protein sequence ID" value="QCJ00663.1"/>
    <property type="molecule type" value="Genomic_DNA"/>
</dbReference>
<dbReference type="SUPFAM" id="SSF46894">
    <property type="entry name" value="C-terminal effector domain of the bipartite response regulators"/>
    <property type="match status" value="1"/>
</dbReference>
<organism evidence="1 3">
    <name type="scientific">Agrobacterium larrymoorei</name>
    <dbReference type="NCBI Taxonomy" id="160699"/>
    <lineage>
        <taxon>Bacteria</taxon>
        <taxon>Pseudomonadati</taxon>
        <taxon>Pseudomonadota</taxon>
        <taxon>Alphaproteobacteria</taxon>
        <taxon>Hyphomicrobiales</taxon>
        <taxon>Rhizobiaceae</taxon>
        <taxon>Rhizobium/Agrobacterium group</taxon>
        <taxon>Agrobacterium</taxon>
    </lineage>
</organism>
<evidence type="ECO:0000313" key="4">
    <source>
        <dbReference type="Proteomes" id="UP000826513"/>
    </source>
</evidence>
<dbReference type="AlphaFoldDB" id="A0A4D7E346"/>
<geneLocation type="plasmid" evidence="2 4">
    <name>unnamed1</name>
</geneLocation>
<evidence type="ECO:0000313" key="2">
    <source>
        <dbReference type="EMBL" id="QYA10661.1"/>
    </source>
</evidence>
<evidence type="ECO:0000313" key="3">
    <source>
        <dbReference type="Proteomes" id="UP000298545"/>
    </source>
</evidence>
<dbReference type="Gene3D" id="1.10.10.10">
    <property type="entry name" value="Winged helix-like DNA-binding domain superfamily/Winged helix DNA-binding domain"/>
    <property type="match status" value="1"/>
</dbReference>
<dbReference type="GO" id="GO:0006355">
    <property type="term" value="P:regulation of DNA-templated transcription"/>
    <property type="evidence" value="ECO:0007669"/>
    <property type="project" value="InterPro"/>
</dbReference>
<dbReference type="InterPro" id="IPR016032">
    <property type="entry name" value="Sig_transdc_resp-reg_C-effctor"/>
</dbReference>
<evidence type="ECO:0000313" key="1">
    <source>
        <dbReference type="EMBL" id="QCJ00663.1"/>
    </source>
</evidence>
<keyword evidence="1" id="KW-0614">Plasmid</keyword>
<geneLocation type="plasmid" evidence="3">
    <name>palcfbp5473</name>
</geneLocation>
<dbReference type="KEGG" id="alf:CFBP5473_21935"/>
<accession>A0A4D7E346</accession>
<dbReference type="Proteomes" id="UP000826513">
    <property type="component" value="Plasmid unnamed1"/>
</dbReference>